<keyword evidence="2" id="KW-0342">GTP-binding</keyword>
<dbReference type="AlphaFoldDB" id="A0AAV5A7L2"/>
<proteinExistence type="predicted"/>
<dbReference type="GO" id="GO:0016020">
    <property type="term" value="C:membrane"/>
    <property type="evidence" value="ECO:0007669"/>
    <property type="project" value="TreeGrafter"/>
</dbReference>
<dbReference type="InterPro" id="IPR022812">
    <property type="entry name" value="Dynamin"/>
</dbReference>
<feature type="domain" description="Dynamin-type G" evidence="5">
    <location>
        <begin position="479"/>
        <end position="788"/>
    </location>
</feature>
<reference evidence="6" key="1">
    <citation type="submission" date="2021-10" db="EMBL/GenBank/DDBJ databases">
        <title>De novo Genome Assembly of Clathrus columnatus (Basidiomycota, Fungi) Using Illumina and Nanopore Sequence Data.</title>
        <authorList>
            <person name="Ogiso-Tanaka E."/>
            <person name="Itagaki H."/>
            <person name="Hosoya T."/>
            <person name="Hosaka K."/>
        </authorList>
    </citation>
    <scope>NUCLEOTIDE SEQUENCE</scope>
    <source>
        <strain evidence="6">MO-923</strain>
    </source>
</reference>
<name>A0AAV5A7L2_9AGAM</name>
<dbReference type="Proteomes" id="UP001050691">
    <property type="component" value="Unassembled WGS sequence"/>
</dbReference>
<protein>
    <submittedName>
        <fullName evidence="6">Uncharacterized protein</fullName>
    </submittedName>
</protein>
<dbReference type="GO" id="GO:0005874">
    <property type="term" value="C:microtubule"/>
    <property type="evidence" value="ECO:0007669"/>
    <property type="project" value="TreeGrafter"/>
</dbReference>
<dbReference type="InterPro" id="IPR045063">
    <property type="entry name" value="Dynamin_N"/>
</dbReference>
<dbReference type="Gene3D" id="3.40.50.300">
    <property type="entry name" value="P-loop containing nucleotide triphosphate hydrolases"/>
    <property type="match status" value="1"/>
</dbReference>
<feature type="region of interest" description="Disordered" evidence="3">
    <location>
        <begin position="212"/>
        <end position="268"/>
    </location>
</feature>
<feature type="compositionally biased region" description="Low complexity" evidence="3">
    <location>
        <begin position="13"/>
        <end position="24"/>
    </location>
</feature>
<dbReference type="GO" id="GO:0005525">
    <property type="term" value="F:GTP binding"/>
    <property type="evidence" value="ECO:0007669"/>
    <property type="project" value="InterPro"/>
</dbReference>
<feature type="region of interest" description="Disordered" evidence="3">
    <location>
        <begin position="13"/>
        <end position="32"/>
    </location>
</feature>
<dbReference type="GO" id="GO:0016559">
    <property type="term" value="P:peroxisome fission"/>
    <property type="evidence" value="ECO:0007669"/>
    <property type="project" value="TreeGrafter"/>
</dbReference>
<sequence length="1156" mass="129044">MFNPVFEEYEGISTSGTSSSLESSQIIAPPGPVQSTQLLDREVPATAPQAFSVPPAPYVAYRNPYASQRNGISINVNSKQINSVDPVSSDIRKMKLNMVNQNVFTLATGPTGSPFGRDIFMSPRTAPPVPPTNTPTYSRAFQGSGVSINVKSKQINSVGLPNFFISDTREKASDMVNQDVPISAPQFAPSVPAVPPPDKIYDYVPAPRNVSSVTAVSPRPNQEHSPPGDAPRMVSPIPNVPSPGQEDLSQDSSRIGSPVQLLSSVRPSPKPSLVQTFLSFSQAPRIASPMSNAAHPNQDVLSLASRRASPTRPIVTLSPVPCEDEENVFFMPIISDSRPRHEEVREAEVREEEVPEEVQENDLAVFSEVPCPDLTQIYEIQESELPAPLRQCSCACLQPCQGNEATLPFVSESYTGPHEFIAALSSSPPAPAVEIISNNVRSEQIQMKSVGLSDLVLSDTRRNKLDVINRLYSLGIQRHIDLPSIVVIGSQSVGKSSLIESISGINLPRSGGACTRCPIECRLVRTTGSEPWQCTVSLRFLTDEHGNPLDLAKNITFGNIIKDPKDVQERLARAQLALLNPLTPPEVLLDSDNQLEHNLIGYSSNIVSIEIRSPDVTDLTFYDLPGLIACVPEGGRDEDVEEIRELVVSYIRKQNCIILLTVACEVDFETQGAYRLAKKCDPEGTRTIGVLTKPDRIPEGEHSRWFKLIRNEISPLQHGWFCVKQLSTVELQKGYSPEKSRHICEKFFNKTVPWNTLDAVLRQERLGTKAVIVKLNELLMSVISERIPDIIQELLKMIQDIRDQIQALPTAFSSNPLFEVVHLVNQFCDTLYNRAEGFDVDSSFFYLGNHLESIRNVQEKFREAICETAPKFQPFARDAYVYPIPSFSSQILKYCDRQLKENIRLPCGSGTEMKTASTLAPGTMYLDDVSAMALRAVTRELPGFYPFRVVQDLVTCYTDKWKIPAINLINDVFQIVTEHQMRLVEFYFEKFTTGGLYHTVKNLVYGYMQTRKKKLEKQIKSLITLESSAFTLNNALFLKYKNERLKEHEKVRQCYVNADKDDFAMTIITSVEAYFRVAYQRFVDNVPLTIDHNLVRIEKISLREVLYKGLELMGPNALEHCSKLMAEDTQLSGSRAELEGRLKELEAIQTELLDSD</sequence>
<evidence type="ECO:0000256" key="1">
    <source>
        <dbReference type="ARBA" id="ARBA00022741"/>
    </source>
</evidence>
<evidence type="ECO:0000259" key="5">
    <source>
        <dbReference type="PROSITE" id="PS51718"/>
    </source>
</evidence>
<evidence type="ECO:0000256" key="3">
    <source>
        <dbReference type="SAM" id="MobiDB-lite"/>
    </source>
</evidence>
<accession>A0AAV5A7L2</accession>
<dbReference type="GO" id="GO:0008017">
    <property type="term" value="F:microtubule binding"/>
    <property type="evidence" value="ECO:0007669"/>
    <property type="project" value="TreeGrafter"/>
</dbReference>
<dbReference type="SMART" id="SM00053">
    <property type="entry name" value="DYNc"/>
    <property type="match status" value="1"/>
</dbReference>
<dbReference type="Pfam" id="PF01031">
    <property type="entry name" value="Dynamin_M"/>
    <property type="match status" value="2"/>
</dbReference>
<dbReference type="PANTHER" id="PTHR11566:SF21">
    <property type="entry name" value="DYNAMIN RELATED PROTEIN 1, ISOFORM A"/>
    <property type="match status" value="1"/>
</dbReference>
<dbReference type="PANTHER" id="PTHR11566">
    <property type="entry name" value="DYNAMIN"/>
    <property type="match status" value="1"/>
</dbReference>
<keyword evidence="7" id="KW-1185">Reference proteome</keyword>
<dbReference type="InterPro" id="IPR000375">
    <property type="entry name" value="Dynamin_stalk"/>
</dbReference>
<feature type="compositionally biased region" description="Polar residues" evidence="3">
    <location>
        <begin position="250"/>
        <end position="266"/>
    </location>
</feature>
<gene>
    <name evidence="6" type="ORF">Clacol_004834</name>
</gene>
<dbReference type="Gene3D" id="1.20.120.1240">
    <property type="entry name" value="Dynamin, middle domain"/>
    <property type="match status" value="1"/>
</dbReference>
<dbReference type="SUPFAM" id="SSF52540">
    <property type="entry name" value="P-loop containing nucleoside triphosphate hydrolases"/>
    <property type="match status" value="1"/>
</dbReference>
<dbReference type="InterPro" id="IPR003130">
    <property type="entry name" value="GED"/>
</dbReference>
<keyword evidence="1" id="KW-0547">Nucleotide-binding</keyword>
<dbReference type="EMBL" id="BPWL01000005">
    <property type="protein sequence ID" value="GJJ10607.1"/>
    <property type="molecule type" value="Genomic_DNA"/>
</dbReference>
<dbReference type="InterPro" id="IPR001401">
    <property type="entry name" value="Dynamin_GTPase"/>
</dbReference>
<dbReference type="GO" id="GO:0005739">
    <property type="term" value="C:mitochondrion"/>
    <property type="evidence" value="ECO:0007669"/>
    <property type="project" value="TreeGrafter"/>
</dbReference>
<evidence type="ECO:0000313" key="7">
    <source>
        <dbReference type="Proteomes" id="UP001050691"/>
    </source>
</evidence>
<evidence type="ECO:0000259" key="4">
    <source>
        <dbReference type="PROSITE" id="PS51388"/>
    </source>
</evidence>
<evidence type="ECO:0000313" key="6">
    <source>
        <dbReference type="EMBL" id="GJJ10607.1"/>
    </source>
</evidence>
<organism evidence="6 7">
    <name type="scientific">Clathrus columnatus</name>
    <dbReference type="NCBI Taxonomy" id="1419009"/>
    <lineage>
        <taxon>Eukaryota</taxon>
        <taxon>Fungi</taxon>
        <taxon>Dikarya</taxon>
        <taxon>Basidiomycota</taxon>
        <taxon>Agaricomycotina</taxon>
        <taxon>Agaricomycetes</taxon>
        <taxon>Phallomycetidae</taxon>
        <taxon>Phallales</taxon>
        <taxon>Clathraceae</taxon>
        <taxon>Clathrus</taxon>
    </lineage>
</organism>
<dbReference type="GO" id="GO:0006897">
    <property type="term" value="P:endocytosis"/>
    <property type="evidence" value="ECO:0007669"/>
    <property type="project" value="TreeGrafter"/>
</dbReference>
<dbReference type="Pfam" id="PF02212">
    <property type="entry name" value="GED"/>
    <property type="match status" value="1"/>
</dbReference>
<dbReference type="InterPro" id="IPR027417">
    <property type="entry name" value="P-loop_NTPase"/>
</dbReference>
<dbReference type="CDD" id="cd08771">
    <property type="entry name" value="DLP_1"/>
    <property type="match status" value="1"/>
</dbReference>
<dbReference type="GO" id="GO:0048312">
    <property type="term" value="P:intracellular distribution of mitochondria"/>
    <property type="evidence" value="ECO:0007669"/>
    <property type="project" value="TreeGrafter"/>
</dbReference>
<feature type="domain" description="GED" evidence="4">
    <location>
        <begin position="1064"/>
        <end position="1156"/>
    </location>
</feature>
<dbReference type="InterPro" id="IPR030381">
    <property type="entry name" value="G_DYNAMIN_dom"/>
</dbReference>
<evidence type="ECO:0000256" key="2">
    <source>
        <dbReference type="ARBA" id="ARBA00023134"/>
    </source>
</evidence>
<dbReference type="GO" id="GO:0003924">
    <property type="term" value="F:GTPase activity"/>
    <property type="evidence" value="ECO:0007669"/>
    <property type="project" value="InterPro"/>
</dbReference>
<dbReference type="PROSITE" id="PS51388">
    <property type="entry name" value="GED"/>
    <property type="match status" value="1"/>
</dbReference>
<dbReference type="Pfam" id="PF00350">
    <property type="entry name" value="Dynamin_N"/>
    <property type="match status" value="1"/>
</dbReference>
<feature type="compositionally biased region" description="Polar residues" evidence="3">
    <location>
        <begin position="212"/>
        <end position="224"/>
    </location>
</feature>
<comment type="caution">
    <text evidence="6">The sequence shown here is derived from an EMBL/GenBank/DDBJ whole genome shotgun (WGS) entry which is preliminary data.</text>
</comment>
<dbReference type="GO" id="GO:0000266">
    <property type="term" value="P:mitochondrial fission"/>
    <property type="evidence" value="ECO:0007669"/>
    <property type="project" value="TreeGrafter"/>
</dbReference>
<dbReference type="PROSITE" id="PS51718">
    <property type="entry name" value="G_DYNAMIN_2"/>
    <property type="match status" value="1"/>
</dbReference>
<dbReference type="PRINTS" id="PR00195">
    <property type="entry name" value="DYNAMIN"/>
</dbReference>
<dbReference type="InterPro" id="IPR020850">
    <property type="entry name" value="GED_dom"/>
</dbReference>